<comment type="caution">
    <text evidence="1">The sequence shown here is derived from an EMBL/GenBank/DDBJ whole genome shotgun (WGS) entry which is preliminary data.</text>
</comment>
<dbReference type="RefSeq" id="WP_119933833.1">
    <property type="nucleotide sequence ID" value="NZ_JAAVUN010000064.1"/>
</dbReference>
<evidence type="ECO:0000313" key="1">
    <source>
        <dbReference type="EMBL" id="NKE10802.1"/>
    </source>
</evidence>
<dbReference type="Proteomes" id="UP000521379">
    <property type="component" value="Unassembled WGS sequence"/>
</dbReference>
<dbReference type="Gene3D" id="3.30.1050.10">
    <property type="entry name" value="SCP2 sterol-binding domain"/>
    <property type="match status" value="1"/>
</dbReference>
<protein>
    <recommendedName>
        <fullName evidence="3">SCP2 domain-containing protein</fullName>
    </recommendedName>
</protein>
<gene>
    <name evidence="1" type="ORF">GTW58_12915</name>
</gene>
<name>A0A846TYJ1_9MICC</name>
<evidence type="ECO:0000313" key="2">
    <source>
        <dbReference type="Proteomes" id="UP000521379"/>
    </source>
</evidence>
<organism evidence="1 2">
    <name type="scientific">Kocuria subflava</name>
    <dbReference type="NCBI Taxonomy" id="1736139"/>
    <lineage>
        <taxon>Bacteria</taxon>
        <taxon>Bacillati</taxon>
        <taxon>Actinomycetota</taxon>
        <taxon>Actinomycetes</taxon>
        <taxon>Micrococcales</taxon>
        <taxon>Micrococcaceae</taxon>
        <taxon>Kocuria</taxon>
    </lineage>
</organism>
<proteinExistence type="predicted"/>
<dbReference type="EMBL" id="JAAVUN010000064">
    <property type="protein sequence ID" value="NKE10802.1"/>
    <property type="molecule type" value="Genomic_DNA"/>
</dbReference>
<sequence length="128" mass="13931">MPFYKNSQQAADVFGGLFTILSEDPQAMAVMKSSGLKVAIKHKDPEYLIGFDADGLHTDLTGFTPNVRIAMSCDTAHKLWLGELLMPVALATGRVRVRGSVPKILEFIPVMRPAFDRYPSLAAAHGVS</sequence>
<keyword evidence="2" id="KW-1185">Reference proteome</keyword>
<dbReference type="AlphaFoldDB" id="A0A846TYJ1"/>
<reference evidence="1 2" key="1">
    <citation type="submission" date="2020-02" db="EMBL/GenBank/DDBJ databases">
        <authorList>
            <person name="Sun Q."/>
        </authorList>
    </citation>
    <scope>NUCLEOTIDE SEQUENCE [LARGE SCALE GENOMIC DNA]</scope>
    <source>
        <strain evidence="1 2">YIM 13062</strain>
    </source>
</reference>
<accession>A0A846TYJ1</accession>
<dbReference type="SUPFAM" id="SSF55718">
    <property type="entry name" value="SCP-like"/>
    <property type="match status" value="1"/>
</dbReference>
<dbReference type="InterPro" id="IPR036527">
    <property type="entry name" value="SCP2_sterol-bd_dom_sf"/>
</dbReference>
<evidence type="ECO:0008006" key="3">
    <source>
        <dbReference type="Google" id="ProtNLM"/>
    </source>
</evidence>